<dbReference type="SUPFAM" id="SSF47986">
    <property type="entry name" value="DEATH domain"/>
    <property type="match status" value="2"/>
</dbReference>
<feature type="compositionally biased region" description="Polar residues" evidence="2">
    <location>
        <begin position="584"/>
        <end position="597"/>
    </location>
</feature>
<dbReference type="PROSITE" id="PS50017">
    <property type="entry name" value="DEATH_DOMAIN"/>
    <property type="match status" value="1"/>
</dbReference>
<feature type="coiled-coil region" evidence="1">
    <location>
        <begin position="224"/>
        <end position="258"/>
    </location>
</feature>
<dbReference type="GO" id="GO:0007165">
    <property type="term" value="P:signal transduction"/>
    <property type="evidence" value="ECO:0007669"/>
    <property type="project" value="InterPro"/>
</dbReference>
<feature type="region of interest" description="Disordered" evidence="2">
    <location>
        <begin position="1"/>
        <end position="38"/>
    </location>
</feature>
<feature type="region of interest" description="Disordered" evidence="2">
    <location>
        <begin position="649"/>
        <end position="689"/>
    </location>
</feature>
<feature type="domain" description="Death" evidence="3">
    <location>
        <begin position="390"/>
        <end position="463"/>
    </location>
</feature>
<feature type="region of interest" description="Disordered" evidence="2">
    <location>
        <begin position="56"/>
        <end position="117"/>
    </location>
</feature>
<dbReference type="Pfam" id="PF00531">
    <property type="entry name" value="Death"/>
    <property type="match status" value="1"/>
</dbReference>
<feature type="region of interest" description="Disordered" evidence="2">
    <location>
        <begin position="584"/>
        <end position="631"/>
    </location>
</feature>
<feature type="coiled-coil region" evidence="1">
    <location>
        <begin position="283"/>
        <end position="310"/>
    </location>
</feature>
<organism evidence="4 5">
    <name type="scientific">Elysia crispata</name>
    <name type="common">lettuce slug</name>
    <dbReference type="NCBI Taxonomy" id="231223"/>
    <lineage>
        <taxon>Eukaryota</taxon>
        <taxon>Metazoa</taxon>
        <taxon>Spiralia</taxon>
        <taxon>Lophotrochozoa</taxon>
        <taxon>Mollusca</taxon>
        <taxon>Gastropoda</taxon>
        <taxon>Heterobranchia</taxon>
        <taxon>Euthyneura</taxon>
        <taxon>Panpulmonata</taxon>
        <taxon>Sacoglossa</taxon>
        <taxon>Placobranchoidea</taxon>
        <taxon>Plakobranchidae</taxon>
        <taxon>Elysia</taxon>
    </lineage>
</organism>
<dbReference type="CDD" id="cd01670">
    <property type="entry name" value="Death"/>
    <property type="match status" value="1"/>
</dbReference>
<dbReference type="AlphaFoldDB" id="A0AAE0YMJ0"/>
<proteinExistence type="predicted"/>
<accession>A0AAE0YMJ0</accession>
<feature type="compositionally biased region" description="Low complexity" evidence="2">
    <location>
        <begin position="95"/>
        <end position="106"/>
    </location>
</feature>
<feature type="compositionally biased region" description="Gly residues" evidence="2">
    <location>
        <begin position="107"/>
        <end position="117"/>
    </location>
</feature>
<feature type="region of interest" description="Disordered" evidence="2">
    <location>
        <begin position="771"/>
        <end position="798"/>
    </location>
</feature>
<name>A0AAE0YMJ0_9GAST</name>
<feature type="compositionally biased region" description="Low complexity" evidence="2">
    <location>
        <begin position="75"/>
        <end position="87"/>
    </location>
</feature>
<feature type="compositionally biased region" description="Basic residues" evidence="2">
    <location>
        <begin position="774"/>
        <end position="786"/>
    </location>
</feature>
<dbReference type="Gene3D" id="1.10.533.10">
    <property type="entry name" value="Death Domain, Fas"/>
    <property type="match status" value="1"/>
</dbReference>
<dbReference type="Proteomes" id="UP001283361">
    <property type="component" value="Unassembled WGS sequence"/>
</dbReference>
<dbReference type="InterPro" id="IPR000488">
    <property type="entry name" value="Death_dom"/>
</dbReference>
<keyword evidence="1" id="KW-0175">Coiled coil</keyword>
<reference evidence="4" key="1">
    <citation type="journal article" date="2023" name="G3 (Bethesda)">
        <title>A reference genome for the long-term kleptoplast-retaining sea slug Elysia crispata morphotype clarki.</title>
        <authorList>
            <person name="Eastman K.E."/>
            <person name="Pendleton A.L."/>
            <person name="Shaikh M.A."/>
            <person name="Suttiyut T."/>
            <person name="Ogas R."/>
            <person name="Tomko P."/>
            <person name="Gavelis G."/>
            <person name="Widhalm J.R."/>
            <person name="Wisecaver J.H."/>
        </authorList>
    </citation>
    <scope>NUCLEOTIDE SEQUENCE</scope>
    <source>
        <strain evidence="4">ECLA1</strain>
    </source>
</reference>
<feature type="compositionally biased region" description="Basic and acidic residues" evidence="2">
    <location>
        <begin position="57"/>
        <end position="69"/>
    </location>
</feature>
<feature type="compositionally biased region" description="Basic residues" evidence="2">
    <location>
        <begin position="666"/>
        <end position="680"/>
    </location>
</feature>
<protein>
    <recommendedName>
        <fullName evidence="3">Death domain-containing protein</fullName>
    </recommendedName>
</protein>
<evidence type="ECO:0000259" key="3">
    <source>
        <dbReference type="PROSITE" id="PS50017"/>
    </source>
</evidence>
<dbReference type="EMBL" id="JAWDGP010005834">
    <property type="protein sequence ID" value="KAK3751205.1"/>
    <property type="molecule type" value="Genomic_DNA"/>
</dbReference>
<gene>
    <name evidence="4" type="ORF">RRG08_023962</name>
</gene>
<keyword evidence="5" id="KW-1185">Reference proteome</keyword>
<evidence type="ECO:0000256" key="2">
    <source>
        <dbReference type="SAM" id="MobiDB-lite"/>
    </source>
</evidence>
<evidence type="ECO:0000313" key="4">
    <source>
        <dbReference type="EMBL" id="KAK3751205.1"/>
    </source>
</evidence>
<dbReference type="InterPro" id="IPR011029">
    <property type="entry name" value="DEATH-like_dom_sf"/>
</dbReference>
<evidence type="ECO:0000256" key="1">
    <source>
        <dbReference type="SAM" id="Coils"/>
    </source>
</evidence>
<evidence type="ECO:0000313" key="5">
    <source>
        <dbReference type="Proteomes" id="UP001283361"/>
    </source>
</evidence>
<feature type="compositionally biased region" description="Low complexity" evidence="2">
    <location>
        <begin position="608"/>
        <end position="623"/>
    </location>
</feature>
<comment type="caution">
    <text evidence="4">The sequence shown here is derived from an EMBL/GenBank/DDBJ whole genome shotgun (WGS) entry which is preliminary data.</text>
</comment>
<sequence>MSRRERRSVSLGRYRDKAPRDASRGPTGTEDGTEVSTRHNISNYLLTLQRLQASEEENQHLRKENDILRQRTRSSRLSSSSFRTDFSPHQHSTASTTMGSSTTSSNGSGGGGGGGCGSNSVNSSNIIMRDAEDEKIAADVKRNSLLFVGDALPASSLEHAALEAQYKKLQEDFDTVKEFLKHLFQHALSMSSSTSSTSFVDHTLPLKGGNKGDRDINSCSPLPSKQLERSLDDIHGQISQLKNNQDQQQGRMEQVQQALDNVLCQSSVRNDVTMRIVRQSDKMKELSRHASFLEGQLAAAQSTVRQAEEKSRQALMIGQDMERFVSTSGRLLKGNSKEELSKLGGRISRLGRRSSTRSYKMASLSNLMNHVTQSVSSGKGFSESRPPADIVDVMSKLERLIGSDWHRLGRMLGLPSETLEDVGKFTNFDLTSRVEKVVNSWAKSNPKNACAETLRQGLEKMDRDVLLLAEQPLGKEWQQLPPEVAAYVIAHMIDAPSLVTELCGLGVVSADNRDFILAVQQEQRRTSRLMQSVVYMGTQALELWCSALDQLNQTLVAARIRDCLPCNQSPSNSQLSFLTLDLNNRPTNRPAKSNNISAYRDVPRESGSRTLTSSSSFHSSTPSAAHINRLQSSSSSTFAMATSSSKTTAATATTIISGRPTGEKQQRKKRSRSLFTRKNKLRDTEADPCSVDGTEDGLYEAGFMPTPQAYYNYYQPGINVNALASSRDATGDRGRNSGEWAGFAVEKSGDNDSSTRIGSMFRGGGLESHPCVRNPHHQPTRPHSRHININSGADEVAV</sequence>
<feature type="compositionally biased region" description="Basic and acidic residues" evidence="2">
    <location>
        <begin position="13"/>
        <end position="23"/>
    </location>
</feature>